<dbReference type="Gene3D" id="1.10.357.10">
    <property type="entry name" value="Tetracycline Repressor, domain 2"/>
    <property type="match status" value="1"/>
</dbReference>
<keyword evidence="3" id="KW-0804">Transcription</keyword>
<keyword evidence="7" id="KW-1185">Reference proteome</keyword>
<dbReference type="PROSITE" id="PS50977">
    <property type="entry name" value="HTH_TETR_2"/>
    <property type="match status" value="1"/>
</dbReference>
<dbReference type="RefSeq" id="WP_307250072.1">
    <property type="nucleotide sequence ID" value="NZ_JAUSQZ010000001.1"/>
</dbReference>
<dbReference type="PANTHER" id="PTHR30055">
    <property type="entry name" value="HTH-TYPE TRANSCRIPTIONAL REGULATOR RUTR"/>
    <property type="match status" value="1"/>
</dbReference>
<dbReference type="SUPFAM" id="SSF46689">
    <property type="entry name" value="Homeodomain-like"/>
    <property type="match status" value="1"/>
</dbReference>
<dbReference type="InterPro" id="IPR009057">
    <property type="entry name" value="Homeodomain-like_sf"/>
</dbReference>
<gene>
    <name evidence="6" type="ORF">J2S57_006607</name>
</gene>
<evidence type="ECO:0000259" key="5">
    <source>
        <dbReference type="PROSITE" id="PS50977"/>
    </source>
</evidence>
<evidence type="ECO:0000256" key="3">
    <source>
        <dbReference type="ARBA" id="ARBA00023163"/>
    </source>
</evidence>
<dbReference type="InterPro" id="IPR036271">
    <property type="entry name" value="Tet_transcr_reg_TetR-rel_C_sf"/>
</dbReference>
<comment type="caution">
    <text evidence="6">The sequence shown here is derived from an EMBL/GenBank/DDBJ whole genome shotgun (WGS) entry which is preliminary data.</text>
</comment>
<dbReference type="InterPro" id="IPR050109">
    <property type="entry name" value="HTH-type_TetR-like_transc_reg"/>
</dbReference>
<dbReference type="SUPFAM" id="SSF48498">
    <property type="entry name" value="Tetracyclin repressor-like, C-terminal domain"/>
    <property type="match status" value="1"/>
</dbReference>
<evidence type="ECO:0000313" key="7">
    <source>
        <dbReference type="Proteomes" id="UP001235712"/>
    </source>
</evidence>
<dbReference type="InterPro" id="IPR001647">
    <property type="entry name" value="HTH_TetR"/>
</dbReference>
<evidence type="ECO:0000256" key="4">
    <source>
        <dbReference type="PROSITE-ProRule" id="PRU00335"/>
    </source>
</evidence>
<evidence type="ECO:0000256" key="1">
    <source>
        <dbReference type="ARBA" id="ARBA00023015"/>
    </source>
</evidence>
<name>A0ABT9PDS6_9ACTN</name>
<evidence type="ECO:0000256" key="2">
    <source>
        <dbReference type="ARBA" id="ARBA00023125"/>
    </source>
</evidence>
<dbReference type="Pfam" id="PF21597">
    <property type="entry name" value="TetR_C_43"/>
    <property type="match status" value="1"/>
</dbReference>
<dbReference type="Proteomes" id="UP001235712">
    <property type="component" value="Unassembled WGS sequence"/>
</dbReference>
<proteinExistence type="predicted"/>
<dbReference type="Pfam" id="PF00440">
    <property type="entry name" value="TetR_N"/>
    <property type="match status" value="1"/>
</dbReference>
<organism evidence="6 7">
    <name type="scientific">Kineosporia succinea</name>
    <dbReference type="NCBI Taxonomy" id="84632"/>
    <lineage>
        <taxon>Bacteria</taxon>
        <taxon>Bacillati</taxon>
        <taxon>Actinomycetota</taxon>
        <taxon>Actinomycetes</taxon>
        <taxon>Kineosporiales</taxon>
        <taxon>Kineosporiaceae</taxon>
        <taxon>Kineosporia</taxon>
    </lineage>
</organism>
<reference evidence="6 7" key="1">
    <citation type="submission" date="2023-07" db="EMBL/GenBank/DDBJ databases">
        <title>Sequencing the genomes of 1000 actinobacteria strains.</title>
        <authorList>
            <person name="Klenk H.-P."/>
        </authorList>
    </citation>
    <scope>NUCLEOTIDE SEQUENCE [LARGE SCALE GENOMIC DNA]</scope>
    <source>
        <strain evidence="6 7">DSM 44388</strain>
    </source>
</reference>
<dbReference type="InterPro" id="IPR049445">
    <property type="entry name" value="TetR_SbtR-like_C"/>
</dbReference>
<dbReference type="PANTHER" id="PTHR30055:SF234">
    <property type="entry name" value="HTH-TYPE TRANSCRIPTIONAL REGULATOR BETI"/>
    <property type="match status" value="1"/>
</dbReference>
<protein>
    <submittedName>
        <fullName evidence="6">AcrR family transcriptional regulator</fullName>
    </submittedName>
</protein>
<dbReference type="EMBL" id="JAUSQZ010000001">
    <property type="protein sequence ID" value="MDP9830858.1"/>
    <property type="molecule type" value="Genomic_DNA"/>
</dbReference>
<evidence type="ECO:0000313" key="6">
    <source>
        <dbReference type="EMBL" id="MDP9830858.1"/>
    </source>
</evidence>
<keyword evidence="1" id="KW-0805">Transcription regulation</keyword>
<feature type="DNA-binding region" description="H-T-H motif" evidence="4">
    <location>
        <begin position="36"/>
        <end position="55"/>
    </location>
</feature>
<sequence length="185" mass="20111">MTSSTGSTGRRADAEQNRARIVEVARAALTRSSDAALNAIAKEAGVGQGTLYRHFPTREALLVEVYRTDLRDLLDAAPGLLREHAPDVALRRWLDRLAAYGRIKHGAAQAVRAATRADLSAEYYAETVATIGLLLTAGQDAGSLRPDTDAEDVLLLVGFLWRVPNEDWEARTALLLDVVMDGLRC</sequence>
<accession>A0ABT9PDS6</accession>
<keyword evidence="2 4" id="KW-0238">DNA-binding</keyword>
<feature type="domain" description="HTH tetR-type" evidence="5">
    <location>
        <begin position="15"/>
        <end position="73"/>
    </location>
</feature>